<evidence type="ECO:0000313" key="4">
    <source>
        <dbReference type="EMBL" id="GFO38861.1"/>
    </source>
</evidence>
<comment type="caution">
    <text evidence="4">The sequence shown here is derived from an EMBL/GenBank/DDBJ whole genome shotgun (WGS) entry which is preliminary data.</text>
</comment>
<dbReference type="EMBL" id="BLXT01007365">
    <property type="protein sequence ID" value="GFO38861.1"/>
    <property type="molecule type" value="Genomic_DNA"/>
</dbReference>
<dbReference type="InterPro" id="IPR010483">
    <property type="entry name" value="Alpha_2_MRAP_C"/>
</dbReference>
<dbReference type="InterPro" id="IPR038003">
    <property type="entry name" value="A2-macroglobuin_RAP"/>
</dbReference>
<dbReference type="InterPro" id="IPR037999">
    <property type="entry name" value="RAP_D3"/>
</dbReference>
<feature type="domain" description="Alpha-2-macroglobulin RAP C-terminal" evidence="3">
    <location>
        <begin position="140"/>
        <end position="354"/>
    </location>
</feature>
<dbReference type="InterPro" id="IPR036744">
    <property type="entry name" value="RAP_sf"/>
</dbReference>
<dbReference type="PANTHER" id="PTHR16560">
    <property type="entry name" value="ALPHA-2-MACROGLOBULIN RECEPTOR-ASSOCIATED PROTEIN"/>
    <property type="match status" value="1"/>
</dbReference>
<protein>
    <submittedName>
        <fullName evidence="4">Alpha-2-macroglobulin receptor-associated protein</fullName>
    </submittedName>
</protein>
<dbReference type="GO" id="GO:0008201">
    <property type="term" value="F:heparin binding"/>
    <property type="evidence" value="ECO:0007669"/>
    <property type="project" value="InterPro"/>
</dbReference>
<gene>
    <name evidence="4" type="ORF">PoB_006536600</name>
</gene>
<keyword evidence="1" id="KW-0732">Signal</keyword>
<dbReference type="Gene3D" id="1.20.81.10">
    <property type="entry name" value="RAP domain"/>
    <property type="match status" value="3"/>
</dbReference>
<organism evidence="4 5">
    <name type="scientific">Plakobranchus ocellatus</name>
    <dbReference type="NCBI Taxonomy" id="259542"/>
    <lineage>
        <taxon>Eukaryota</taxon>
        <taxon>Metazoa</taxon>
        <taxon>Spiralia</taxon>
        <taxon>Lophotrochozoa</taxon>
        <taxon>Mollusca</taxon>
        <taxon>Gastropoda</taxon>
        <taxon>Heterobranchia</taxon>
        <taxon>Euthyneura</taxon>
        <taxon>Panpulmonata</taxon>
        <taxon>Sacoglossa</taxon>
        <taxon>Placobranchoidea</taxon>
        <taxon>Plakobranchidae</taxon>
        <taxon>Plakobranchus</taxon>
    </lineage>
</organism>
<name>A0AAV4D3U5_9GAST</name>
<feature type="signal peptide" evidence="1">
    <location>
        <begin position="1"/>
        <end position="20"/>
    </location>
</feature>
<dbReference type="Pfam" id="PF06401">
    <property type="entry name" value="Alpha-2-MRAP_C"/>
    <property type="match status" value="1"/>
</dbReference>
<feature type="domain" description="Alpha-2-macroglobulin receptor-associated protein" evidence="2">
    <location>
        <begin position="7"/>
        <end position="118"/>
    </location>
</feature>
<dbReference type="GO" id="GO:0048259">
    <property type="term" value="P:regulation of receptor-mediated endocytosis"/>
    <property type="evidence" value="ECO:0007669"/>
    <property type="project" value="TreeGrafter"/>
</dbReference>
<sequence>MRALVVVFITVSAFATCLHATKYSKSANLNSGLDYENEERPFRMKKVNMLWAKGKKKLSNVKLADLYAELSVHDKYEAQLKKLKAANKDQDGALEAKVLKSYARIVEHFTLDDSFASHNSKLSNEIVFEEDEVQEKETFFEDPKLQSMWRRAQLAGFSKKDLAMLKEEFQHQQMKINEFNFVFRELGENLEDDDDLMDPTENVVDPEQLKLDMTVSELKDKQLAMTENRTMIREGYMRLEGLMTSISLPEPVFKDDRMHKLWAMAKKTDWSEKELESFKEELKHFEYRLEKQAFYKEQLRLSQEALERKSGEDSEFPEKVQKLQEKNKFFDKTVNKLYADLKSKIDSGMKHYEL</sequence>
<dbReference type="InterPro" id="IPR009066">
    <property type="entry name" value="MG_RAP_rcpt_1"/>
</dbReference>
<keyword evidence="5" id="KW-1185">Reference proteome</keyword>
<accession>A0AAV4D3U5</accession>
<dbReference type="AlphaFoldDB" id="A0AAV4D3U5"/>
<dbReference type="GO" id="GO:0050750">
    <property type="term" value="F:low-density lipoprotein particle receptor binding"/>
    <property type="evidence" value="ECO:0007669"/>
    <property type="project" value="InterPro"/>
</dbReference>
<evidence type="ECO:0000259" key="3">
    <source>
        <dbReference type="Pfam" id="PF06401"/>
    </source>
</evidence>
<keyword evidence="4" id="KW-0675">Receptor</keyword>
<dbReference type="Proteomes" id="UP000735302">
    <property type="component" value="Unassembled WGS sequence"/>
</dbReference>
<proteinExistence type="predicted"/>
<dbReference type="SUPFAM" id="SSF47045">
    <property type="entry name" value="RAP domain-like"/>
    <property type="match status" value="3"/>
</dbReference>
<evidence type="ECO:0000313" key="5">
    <source>
        <dbReference type="Proteomes" id="UP000735302"/>
    </source>
</evidence>
<dbReference type="Pfam" id="PF06400">
    <property type="entry name" value="Alpha-2-MRAP_N"/>
    <property type="match status" value="1"/>
</dbReference>
<dbReference type="PANTHER" id="PTHR16560:SF2">
    <property type="entry name" value="ALPHA-2-MACROGLOBULIN RECEPTOR-ASSOCIATED PROTEIN"/>
    <property type="match status" value="1"/>
</dbReference>
<dbReference type="CDD" id="cd14808">
    <property type="entry name" value="RAP_D3"/>
    <property type="match status" value="1"/>
</dbReference>
<evidence type="ECO:0000256" key="1">
    <source>
        <dbReference type="SAM" id="SignalP"/>
    </source>
</evidence>
<evidence type="ECO:0000259" key="2">
    <source>
        <dbReference type="Pfam" id="PF06400"/>
    </source>
</evidence>
<feature type="chain" id="PRO_5043461486" evidence="1">
    <location>
        <begin position="21"/>
        <end position="354"/>
    </location>
</feature>
<dbReference type="GO" id="GO:0005783">
    <property type="term" value="C:endoplasmic reticulum"/>
    <property type="evidence" value="ECO:0007669"/>
    <property type="project" value="InterPro"/>
</dbReference>
<dbReference type="GO" id="GO:0048019">
    <property type="term" value="F:receptor antagonist activity"/>
    <property type="evidence" value="ECO:0007669"/>
    <property type="project" value="InterPro"/>
</dbReference>
<reference evidence="4 5" key="1">
    <citation type="journal article" date="2021" name="Elife">
        <title>Chloroplast acquisition without the gene transfer in kleptoplastic sea slugs, Plakobranchus ocellatus.</title>
        <authorList>
            <person name="Maeda T."/>
            <person name="Takahashi S."/>
            <person name="Yoshida T."/>
            <person name="Shimamura S."/>
            <person name="Takaki Y."/>
            <person name="Nagai Y."/>
            <person name="Toyoda A."/>
            <person name="Suzuki Y."/>
            <person name="Arimoto A."/>
            <person name="Ishii H."/>
            <person name="Satoh N."/>
            <person name="Nishiyama T."/>
            <person name="Hasebe M."/>
            <person name="Maruyama T."/>
            <person name="Minagawa J."/>
            <person name="Obokata J."/>
            <person name="Shigenobu S."/>
        </authorList>
    </citation>
    <scope>NUCLEOTIDE SEQUENCE [LARGE SCALE GENOMIC DNA]</scope>
</reference>